<evidence type="ECO:0000256" key="1">
    <source>
        <dbReference type="ARBA" id="ARBA00009995"/>
    </source>
</evidence>
<name>A0A7R9KPK0_9ACAR</name>
<keyword evidence="5" id="KW-1185">Reference proteome</keyword>
<sequence length="410" mass="45907">MPKKSLKALFIPVTAIGHVNACIGIAESLIGAGHRATFLVNKQWEGKLRQYGIDEIIREDPPGRATSASPELEAGNAFKSIGLVGPGSPIDKMVAWVTELIPFHIKCVQDMDEIIAKTVAEVQPDVIFVDRMVAMAAVERTGIPWVWVCSYNPLFQLNDDRTPPPGSGFAANSDPKEWAVFRETVNNAVKDIWREFNDYIVANGLPPLDYCQYIRAPTHLHIYAMPSELDYTDLRPVPDRCLQLDNFMRKDAHATFKVPDQLLNKPGKLIYFGLGTLVSSDLDNIQRLLAILAKSEHRFIVSKAPHIEDYELPGDNMWGDWYVPQIQPMVVLPVFADQFDNAQRLHELGYGIRLDAYKCSETELLGAIDKLLNDNELKVKLAKTSARIQSDDKIAQLPGLIEKLCDSQTK</sequence>
<proteinExistence type="inferred from homology"/>
<reference evidence="4" key="1">
    <citation type="submission" date="2020-11" db="EMBL/GenBank/DDBJ databases">
        <authorList>
            <person name="Tran Van P."/>
        </authorList>
    </citation>
    <scope>NUCLEOTIDE SEQUENCE</scope>
</reference>
<dbReference type="InterPro" id="IPR002213">
    <property type="entry name" value="UDP_glucos_trans"/>
</dbReference>
<dbReference type="Gene3D" id="3.40.50.2000">
    <property type="entry name" value="Glycogen Phosphorylase B"/>
    <property type="match status" value="2"/>
</dbReference>
<evidence type="ECO:0008006" key="6">
    <source>
        <dbReference type="Google" id="ProtNLM"/>
    </source>
</evidence>
<dbReference type="EMBL" id="CAJPIZ010004328">
    <property type="protein sequence ID" value="CAG2107423.1"/>
    <property type="molecule type" value="Genomic_DNA"/>
</dbReference>
<dbReference type="Pfam" id="PF00201">
    <property type="entry name" value="UDPGT"/>
    <property type="match status" value="1"/>
</dbReference>
<gene>
    <name evidence="4" type="ORF">OSB1V03_LOCUS7423</name>
</gene>
<dbReference type="SUPFAM" id="SSF53756">
    <property type="entry name" value="UDP-Glycosyltransferase/glycogen phosphorylase"/>
    <property type="match status" value="1"/>
</dbReference>
<evidence type="ECO:0000256" key="3">
    <source>
        <dbReference type="ARBA" id="ARBA00022679"/>
    </source>
</evidence>
<dbReference type="InterPro" id="IPR050271">
    <property type="entry name" value="UDP-glycosyltransferase"/>
</dbReference>
<dbReference type="Proteomes" id="UP000759131">
    <property type="component" value="Unassembled WGS sequence"/>
</dbReference>
<evidence type="ECO:0000313" key="4">
    <source>
        <dbReference type="EMBL" id="CAD7626993.1"/>
    </source>
</evidence>
<evidence type="ECO:0000313" key="5">
    <source>
        <dbReference type="Proteomes" id="UP000759131"/>
    </source>
</evidence>
<protein>
    <recommendedName>
        <fullName evidence="6">UDP-glycosyltransferase</fullName>
    </recommendedName>
</protein>
<organism evidence="4">
    <name type="scientific">Medioppia subpectinata</name>
    <dbReference type="NCBI Taxonomy" id="1979941"/>
    <lineage>
        <taxon>Eukaryota</taxon>
        <taxon>Metazoa</taxon>
        <taxon>Ecdysozoa</taxon>
        <taxon>Arthropoda</taxon>
        <taxon>Chelicerata</taxon>
        <taxon>Arachnida</taxon>
        <taxon>Acari</taxon>
        <taxon>Acariformes</taxon>
        <taxon>Sarcoptiformes</taxon>
        <taxon>Oribatida</taxon>
        <taxon>Brachypylina</taxon>
        <taxon>Oppioidea</taxon>
        <taxon>Oppiidae</taxon>
        <taxon>Medioppia</taxon>
    </lineage>
</organism>
<dbReference type="GO" id="GO:0008194">
    <property type="term" value="F:UDP-glycosyltransferase activity"/>
    <property type="evidence" value="ECO:0007669"/>
    <property type="project" value="InterPro"/>
</dbReference>
<dbReference type="EMBL" id="OC858903">
    <property type="protein sequence ID" value="CAD7626993.1"/>
    <property type="molecule type" value="Genomic_DNA"/>
</dbReference>
<keyword evidence="3" id="KW-0808">Transferase</keyword>
<dbReference type="CDD" id="cd03784">
    <property type="entry name" value="GT1_Gtf-like"/>
    <property type="match status" value="1"/>
</dbReference>
<dbReference type="OrthoDB" id="6509181at2759"/>
<comment type="similarity">
    <text evidence="1">Belongs to the UDP-glycosyltransferase family.</text>
</comment>
<accession>A0A7R9KPK0</accession>
<dbReference type="PANTHER" id="PTHR48043">
    <property type="entry name" value="EG:EG0003.4 PROTEIN-RELATED"/>
    <property type="match status" value="1"/>
</dbReference>
<dbReference type="PANTHER" id="PTHR48043:SF145">
    <property type="entry name" value="FI06409P-RELATED"/>
    <property type="match status" value="1"/>
</dbReference>
<evidence type="ECO:0000256" key="2">
    <source>
        <dbReference type="ARBA" id="ARBA00022676"/>
    </source>
</evidence>
<keyword evidence="2" id="KW-0328">Glycosyltransferase</keyword>
<dbReference type="AlphaFoldDB" id="A0A7R9KPK0"/>